<feature type="coiled-coil region" evidence="5">
    <location>
        <begin position="332"/>
        <end position="402"/>
    </location>
</feature>
<keyword evidence="5" id="KW-0175">Coiled coil</keyword>
<feature type="domain" description="Mnd1 HTH" evidence="6">
    <location>
        <begin position="262"/>
        <end position="320"/>
    </location>
</feature>
<dbReference type="GO" id="GO:0000794">
    <property type="term" value="C:condensed nuclear chromosome"/>
    <property type="evidence" value="ECO:0007669"/>
    <property type="project" value="TreeGrafter"/>
</dbReference>
<evidence type="ECO:0000256" key="4">
    <source>
        <dbReference type="ARBA" id="ARBA00023254"/>
    </source>
</evidence>
<sequence length="466" mass="52503">MASALLLMCYTSQEGEGARSVALYRYFYPTWKYTFDGQLLTGFPHTPHVYGLSCDRHNRLYMAWSNFRSAATSSSVARDAHREKNNLAVSDDDSRLEYAISEDYGSTWKDTRGEEMGCMSGLENVSQLERYRRMTQARLVFFLGSDASRTQEAKLRTSMAAFGWSTGSCSMAKQTGWRSAVVPNRVFKATDSGPSPTVCVDNIGDVYLILPLTSKPGLVIMRARQSDAHQEFESVCEYEKVEGDPCVDAPKNLPPAAKQQKILDFFQQSMNVFTLKELEKTLASVASIHAMQVKEFLQSMQDENVIRVEKIGSGNWYWCFTSDAKKTKENMLNKLKAEESTLTMAIADAEKQIEEEMAKREDEDDNLLEGNGMDRKTLLETHGALEKEMAILDKELAAYSDNDPVEILRKVEETKRARDSAIRWTDNIESLESYIGTLTTDRAQMVEIMAQACGDEYVLGEGLKDL</sequence>
<keyword evidence="4" id="KW-0469">Meiosis</keyword>
<evidence type="ECO:0000256" key="1">
    <source>
        <dbReference type="ARBA" id="ARBA00004123"/>
    </source>
</evidence>
<accession>A0A1E1M0W0</accession>
<dbReference type="GO" id="GO:0010774">
    <property type="term" value="P:meiotic strand invasion involved in reciprocal meiotic recombination"/>
    <property type="evidence" value="ECO:0007669"/>
    <property type="project" value="TreeGrafter"/>
</dbReference>
<evidence type="ECO:0000313" key="7">
    <source>
        <dbReference type="EMBL" id="CZT42718.1"/>
    </source>
</evidence>
<dbReference type="PANTHER" id="PTHR15938">
    <property type="entry name" value="TBP-1 INTERACTING PROTEIN"/>
    <property type="match status" value="1"/>
</dbReference>
<dbReference type="GO" id="GO:0120230">
    <property type="term" value="F:recombinase activator activity"/>
    <property type="evidence" value="ECO:0007669"/>
    <property type="project" value="TreeGrafter"/>
</dbReference>
<name>A0A1E1M0W0_RHYSE</name>
<evidence type="ECO:0000313" key="8">
    <source>
        <dbReference type="Proteomes" id="UP000177625"/>
    </source>
</evidence>
<comment type="subcellular location">
    <subcellularLocation>
        <location evidence="1">Nucleus</location>
    </subcellularLocation>
</comment>
<dbReference type="InterPro" id="IPR040453">
    <property type="entry name" value="Mnd1_HTH"/>
</dbReference>
<keyword evidence="8" id="KW-1185">Reference proteome</keyword>
<gene>
    <name evidence="7" type="ORF">RSE6_02661</name>
</gene>
<dbReference type="EMBL" id="FJVC01000102">
    <property type="protein sequence ID" value="CZT42718.1"/>
    <property type="molecule type" value="Genomic_DNA"/>
</dbReference>
<organism evidence="7 8">
    <name type="scientific">Rhynchosporium secalis</name>
    <name type="common">Barley scald fungus</name>
    <dbReference type="NCBI Taxonomy" id="38038"/>
    <lineage>
        <taxon>Eukaryota</taxon>
        <taxon>Fungi</taxon>
        <taxon>Dikarya</taxon>
        <taxon>Ascomycota</taxon>
        <taxon>Pezizomycotina</taxon>
        <taxon>Leotiomycetes</taxon>
        <taxon>Helotiales</taxon>
        <taxon>Ploettnerulaceae</taxon>
        <taxon>Rhynchosporium</taxon>
    </lineage>
</organism>
<evidence type="ECO:0000256" key="5">
    <source>
        <dbReference type="SAM" id="Coils"/>
    </source>
</evidence>
<evidence type="ECO:0000256" key="3">
    <source>
        <dbReference type="ARBA" id="ARBA00023242"/>
    </source>
</evidence>
<proteinExistence type="predicted"/>
<dbReference type="Proteomes" id="UP000177625">
    <property type="component" value="Unassembled WGS sequence"/>
</dbReference>
<dbReference type="GO" id="GO:0000709">
    <property type="term" value="P:meiotic joint molecule formation"/>
    <property type="evidence" value="ECO:0007669"/>
    <property type="project" value="TreeGrafter"/>
</dbReference>
<reference evidence="8" key="1">
    <citation type="submission" date="2016-03" db="EMBL/GenBank/DDBJ databases">
        <authorList>
            <person name="Guldener U."/>
        </authorList>
    </citation>
    <scope>NUCLEOTIDE SEQUENCE [LARGE SCALE GENOMIC DNA]</scope>
</reference>
<evidence type="ECO:0000259" key="6">
    <source>
        <dbReference type="Pfam" id="PF03962"/>
    </source>
</evidence>
<dbReference type="GO" id="GO:0003690">
    <property type="term" value="F:double-stranded DNA binding"/>
    <property type="evidence" value="ECO:0007669"/>
    <property type="project" value="TreeGrafter"/>
</dbReference>
<dbReference type="AlphaFoldDB" id="A0A1E1M0W0"/>
<protein>
    <submittedName>
        <fullName evidence="7">Related to MND1 Mnd1/Hop2 complex promote meiotic chromosome pairing and DSB repair</fullName>
    </submittedName>
</protein>
<dbReference type="GO" id="GO:0007129">
    <property type="term" value="P:homologous chromosome pairing at meiosis"/>
    <property type="evidence" value="ECO:0007669"/>
    <property type="project" value="TreeGrafter"/>
</dbReference>
<keyword evidence="3" id="KW-0539">Nucleus</keyword>
<dbReference type="Pfam" id="PF03962">
    <property type="entry name" value="Mnd1"/>
    <property type="match status" value="1"/>
</dbReference>
<dbReference type="PANTHER" id="PTHR15938:SF1">
    <property type="entry name" value="MEIOTIC NUCLEAR DIVISION PROTEIN 1"/>
    <property type="match status" value="1"/>
</dbReference>
<keyword evidence="2" id="KW-0233">DNA recombination</keyword>
<evidence type="ECO:0000256" key="2">
    <source>
        <dbReference type="ARBA" id="ARBA00023172"/>
    </source>
</evidence>
<dbReference type="GO" id="GO:0120231">
    <property type="term" value="C:DNA recombinase auxiliary factor complex"/>
    <property type="evidence" value="ECO:0007669"/>
    <property type="project" value="TreeGrafter"/>
</dbReference>